<sequence length="225" mass="23257">MKKMKITALVLSVAILLASCSTMNNTAKGTAIGGGSGAAAGAIIGGLIGKGKGAAIGAAVGGIVGAGTGAAIGHRMDKKAAEAAKIEGAQVEKVTDTNGLAAVKVSFESGILFAFNSSALNNTSKSSLRELAQILKDDPTTDIAIIGHTDKVGTYEANIKVSKNRAYAVENYLQDCGVSPAQFKKVEGVGYDQYDESMSAEKNRRVEVYMYASKKMIEDVEQSGR</sequence>
<dbReference type="GO" id="GO:0009279">
    <property type="term" value="C:cell outer membrane"/>
    <property type="evidence" value="ECO:0007669"/>
    <property type="project" value="UniProtKB-SubCell"/>
</dbReference>
<dbReference type="PROSITE" id="PS51257">
    <property type="entry name" value="PROKAR_LIPOPROTEIN"/>
    <property type="match status" value="1"/>
</dbReference>
<comment type="subcellular location">
    <subcellularLocation>
        <location evidence="1">Cell outer membrane</location>
    </subcellularLocation>
</comment>
<feature type="domain" description="OmpA-like" evidence="4">
    <location>
        <begin position="100"/>
        <end position="214"/>
    </location>
</feature>
<evidence type="ECO:0000256" key="3">
    <source>
        <dbReference type="ARBA" id="ARBA00023237"/>
    </source>
</evidence>
<dbReference type="SUPFAM" id="SSF103088">
    <property type="entry name" value="OmpA-like"/>
    <property type="match status" value="1"/>
</dbReference>
<organism evidence="5">
    <name type="scientific">gut metagenome</name>
    <dbReference type="NCBI Taxonomy" id="749906"/>
    <lineage>
        <taxon>unclassified sequences</taxon>
        <taxon>metagenomes</taxon>
        <taxon>organismal metagenomes</taxon>
    </lineage>
</organism>
<dbReference type="PROSITE" id="PS51123">
    <property type="entry name" value="OMPA_2"/>
    <property type="match status" value="1"/>
</dbReference>
<dbReference type="Gene3D" id="3.30.1330.60">
    <property type="entry name" value="OmpA-like domain"/>
    <property type="match status" value="1"/>
</dbReference>
<keyword evidence="3" id="KW-0998">Cell outer membrane</keyword>
<dbReference type="InterPro" id="IPR006664">
    <property type="entry name" value="OMP_bac"/>
</dbReference>
<dbReference type="InterPro" id="IPR050330">
    <property type="entry name" value="Bact_OuterMem_StrucFunc"/>
</dbReference>
<name>J9FQW0_9ZZZZ</name>
<gene>
    <name evidence="5" type="ORF">EVA_19921</name>
</gene>
<dbReference type="InterPro" id="IPR039567">
    <property type="entry name" value="Gly-zipper"/>
</dbReference>
<comment type="caution">
    <text evidence="5">The sequence shown here is derived from an EMBL/GenBank/DDBJ whole genome shotgun (WGS) entry which is preliminary data.</text>
</comment>
<evidence type="ECO:0000259" key="4">
    <source>
        <dbReference type="PROSITE" id="PS51123"/>
    </source>
</evidence>
<keyword evidence="2" id="KW-0472">Membrane</keyword>
<dbReference type="CDD" id="cd07185">
    <property type="entry name" value="OmpA_C-like"/>
    <property type="match status" value="1"/>
</dbReference>
<dbReference type="PANTHER" id="PTHR30329">
    <property type="entry name" value="STATOR ELEMENT OF FLAGELLAR MOTOR COMPLEX"/>
    <property type="match status" value="1"/>
</dbReference>
<dbReference type="AlphaFoldDB" id="J9FQW0"/>
<proteinExistence type="predicted"/>
<dbReference type="InterPro" id="IPR036737">
    <property type="entry name" value="OmpA-like_sf"/>
</dbReference>
<dbReference type="PRINTS" id="PR01021">
    <property type="entry name" value="OMPADOMAIN"/>
</dbReference>
<protein>
    <submittedName>
        <fullName evidence="5">OmpA family protein</fullName>
    </submittedName>
</protein>
<evidence type="ECO:0000256" key="1">
    <source>
        <dbReference type="ARBA" id="ARBA00004442"/>
    </source>
</evidence>
<dbReference type="PANTHER" id="PTHR30329:SF21">
    <property type="entry name" value="LIPOPROTEIN YIAD-RELATED"/>
    <property type="match status" value="1"/>
</dbReference>
<evidence type="ECO:0000256" key="2">
    <source>
        <dbReference type="ARBA" id="ARBA00023136"/>
    </source>
</evidence>
<evidence type="ECO:0000313" key="5">
    <source>
        <dbReference type="EMBL" id="EJW91967.1"/>
    </source>
</evidence>
<reference evidence="5" key="1">
    <citation type="journal article" date="2012" name="PLoS ONE">
        <title>Gene sets for utilization of primary and secondary nutrition supplies in the distal gut of endangered iberian lynx.</title>
        <authorList>
            <person name="Alcaide M."/>
            <person name="Messina E."/>
            <person name="Richter M."/>
            <person name="Bargiela R."/>
            <person name="Peplies J."/>
            <person name="Huws S.A."/>
            <person name="Newbold C.J."/>
            <person name="Golyshin P.N."/>
            <person name="Simon M.A."/>
            <person name="Lopez G."/>
            <person name="Yakimov M.M."/>
            <person name="Ferrer M."/>
        </authorList>
    </citation>
    <scope>NUCLEOTIDE SEQUENCE</scope>
</reference>
<dbReference type="Pfam" id="PF13488">
    <property type="entry name" value="Gly-zipper_Omp"/>
    <property type="match status" value="1"/>
</dbReference>
<dbReference type="EMBL" id="AMCI01007833">
    <property type="protein sequence ID" value="EJW91967.1"/>
    <property type="molecule type" value="Genomic_DNA"/>
</dbReference>
<accession>J9FQW0</accession>
<dbReference type="InterPro" id="IPR006665">
    <property type="entry name" value="OmpA-like"/>
</dbReference>
<dbReference type="Pfam" id="PF00691">
    <property type="entry name" value="OmpA"/>
    <property type="match status" value="1"/>
</dbReference>